<dbReference type="Proteomes" id="UP000249661">
    <property type="component" value="Unassembled WGS sequence"/>
</dbReference>
<keyword evidence="2" id="KW-1185">Reference proteome</keyword>
<organism evidence="1 2">
    <name type="scientific">Aspergillus aculeatinus CBS 121060</name>
    <dbReference type="NCBI Taxonomy" id="1448322"/>
    <lineage>
        <taxon>Eukaryota</taxon>
        <taxon>Fungi</taxon>
        <taxon>Dikarya</taxon>
        <taxon>Ascomycota</taxon>
        <taxon>Pezizomycotina</taxon>
        <taxon>Eurotiomycetes</taxon>
        <taxon>Eurotiomycetidae</taxon>
        <taxon>Eurotiales</taxon>
        <taxon>Aspergillaceae</taxon>
        <taxon>Aspergillus</taxon>
        <taxon>Aspergillus subgen. Circumdati</taxon>
    </lineage>
</organism>
<name>A0ACD1H296_9EURO</name>
<gene>
    <name evidence="1" type="ORF">BO66DRAFT_473377</name>
</gene>
<reference evidence="1" key="1">
    <citation type="submission" date="2018-02" db="EMBL/GenBank/DDBJ databases">
        <title>The genomes of Aspergillus section Nigri reveals drivers in fungal speciation.</title>
        <authorList>
            <consortium name="DOE Joint Genome Institute"/>
            <person name="Vesth T.C."/>
            <person name="Nybo J."/>
            <person name="Theobald S."/>
            <person name="Brandl J."/>
            <person name="Frisvad J.C."/>
            <person name="Nielsen K.F."/>
            <person name="Lyhne E.K."/>
            <person name="Kogle M.E."/>
            <person name="Kuo A."/>
            <person name="Riley R."/>
            <person name="Clum A."/>
            <person name="Nolan M."/>
            <person name="Lipzen A."/>
            <person name="Salamov A."/>
            <person name="Henrissat B."/>
            <person name="Wiebenga A."/>
            <person name="De vries R.P."/>
            <person name="Grigoriev I.V."/>
            <person name="Mortensen U.H."/>
            <person name="Andersen M.R."/>
            <person name="Baker S.E."/>
        </authorList>
    </citation>
    <scope>NUCLEOTIDE SEQUENCE</scope>
    <source>
        <strain evidence="1">CBS 121060</strain>
    </source>
</reference>
<protein>
    <submittedName>
        <fullName evidence="1">Uncharacterized protein</fullName>
    </submittedName>
</protein>
<dbReference type="EMBL" id="KZ824973">
    <property type="protein sequence ID" value="RAH67550.1"/>
    <property type="molecule type" value="Genomic_DNA"/>
</dbReference>
<evidence type="ECO:0000313" key="2">
    <source>
        <dbReference type="Proteomes" id="UP000249661"/>
    </source>
</evidence>
<evidence type="ECO:0000313" key="1">
    <source>
        <dbReference type="EMBL" id="RAH67550.1"/>
    </source>
</evidence>
<accession>A0ACD1H296</accession>
<proteinExistence type="predicted"/>
<sequence length="727" mass="80105">MGPSRNSLSTQNTPAGQGLQDLGHPLSGISRVSRACERCRLRKVRCDGHEPCARCREQESNCSYRPGKSRNRPRRPKIQARRPPVQSPTRQSPAIDNPSTTPVPESLSQGVTSPSGYWRVGIQTGIGVSNSETGAFQFYGPSSQYAFLQRVYDRLHPGFEANQFDSAGSVPTGLRAWGLETFIFSSPPHHVPQPRVESFLPRNLGELFIRSYFKLVHPQMPILVYADVMAQWAQSWKPPASKNNPVRAREILHMVLAIGALVAPPSGSEALALSNSWAEYFAQSVDIPLSVMTEPTLQLVHTLLLKALYAQQVMRPNETYLHLGYAVRAALALGINRAPVVNGYGSNMHHLKMTIWLTFAFERVTALLVGRPSCLRDEQIDAPYPQDQPPPPAVGDLSPQLAIDRSAFVRVLADIGKLADGILTRIYPLGTLSAAEQYLVESNMQELDARLLAIAEQLPDYLNFLDEDSSVGDGWQEIQRLHLGLLYHTLRMLIHRPVVVFTTFFDSNREAQQHARGVIQLQESIDISISSARNIIRFAQESLGTRQPDARSDGSLASYLVAACITLLYQVLDPATAIAYAKETFAVVEQAVQCLDNMNHLGPRTGKILSTEILRIAKGVFCSSTREDPLDLSLINEFPWLDVSPSTEMDLTGPLPDPTLGGTSITQHLRAWPFQLDLTAAEPATIDPTTNPPTADPSFVNSNLDLNQSRYSAAAHLVPDTLASCFI</sequence>